<keyword evidence="1" id="KW-0812">Transmembrane</keyword>
<reference evidence="2 3" key="1">
    <citation type="submission" date="2018-01" db="EMBL/GenBank/DDBJ databases">
        <title>Denitrification phenotypes of diverse strains of Pseudomonas stutzeri.</title>
        <authorList>
            <person name="Milligan D.A."/>
            <person name="Bergaust L."/>
            <person name="Bakken L.R."/>
            <person name="Frostegard A."/>
        </authorList>
    </citation>
    <scope>NUCLEOTIDE SEQUENCE [LARGE SCALE GENOMIC DNA]</scope>
    <source>
        <strain evidence="2 3">KC</strain>
    </source>
</reference>
<dbReference type="EMBL" id="POUN01000003">
    <property type="protein sequence ID" value="PNF80901.1"/>
    <property type="molecule type" value="Genomic_DNA"/>
</dbReference>
<keyword evidence="1" id="KW-1133">Transmembrane helix</keyword>
<evidence type="ECO:0000313" key="3">
    <source>
        <dbReference type="Proteomes" id="UP000235925"/>
    </source>
</evidence>
<feature type="transmembrane region" description="Helical" evidence="1">
    <location>
        <begin position="32"/>
        <end position="53"/>
    </location>
</feature>
<dbReference type="RefSeq" id="WP_102825221.1">
    <property type="nucleotide sequence ID" value="NZ_CP139348.1"/>
</dbReference>
<accession>A0A2N8S2P8</accession>
<organism evidence="2 3">
    <name type="scientific">Stutzerimonas stutzeri</name>
    <name type="common">Pseudomonas stutzeri</name>
    <dbReference type="NCBI Taxonomy" id="316"/>
    <lineage>
        <taxon>Bacteria</taxon>
        <taxon>Pseudomonadati</taxon>
        <taxon>Pseudomonadota</taxon>
        <taxon>Gammaproteobacteria</taxon>
        <taxon>Pseudomonadales</taxon>
        <taxon>Pseudomonadaceae</taxon>
        <taxon>Stutzerimonas</taxon>
    </lineage>
</organism>
<proteinExistence type="predicted"/>
<keyword evidence="1" id="KW-0472">Membrane</keyword>
<sequence>MRTVLAILGGYAFTYAFTAALARLLPLAPVDALIVATLPSYLVYTAAILWAFAARSLRRAWYGALLALPLALIGFWPQLMERIG</sequence>
<dbReference type="AlphaFoldDB" id="A0A2N8S2P8"/>
<evidence type="ECO:0000313" key="2">
    <source>
        <dbReference type="EMBL" id="PNF80901.1"/>
    </source>
</evidence>
<evidence type="ECO:0000256" key="1">
    <source>
        <dbReference type="SAM" id="Phobius"/>
    </source>
</evidence>
<protein>
    <submittedName>
        <fullName evidence="2">Iron transporter</fullName>
    </submittedName>
</protein>
<dbReference type="OrthoDB" id="6915623at2"/>
<feature type="transmembrane region" description="Helical" evidence="1">
    <location>
        <begin position="60"/>
        <end position="79"/>
    </location>
</feature>
<comment type="caution">
    <text evidence="2">The sequence shown here is derived from an EMBL/GenBank/DDBJ whole genome shotgun (WGS) entry which is preliminary data.</text>
</comment>
<name>A0A2N8S2P8_STUST</name>
<gene>
    <name evidence="2" type="ORF">CXK92_11890</name>
</gene>
<dbReference type="Proteomes" id="UP000235925">
    <property type="component" value="Unassembled WGS sequence"/>
</dbReference>